<dbReference type="Proteomes" id="UP000175989">
    <property type="component" value="Unassembled WGS sequence"/>
</dbReference>
<evidence type="ECO:0000313" key="1">
    <source>
        <dbReference type="EMBL" id="OFA08741.1"/>
    </source>
</evidence>
<sequence length="66" mass="7195">MKMTIVTDDQGEILGAIPGDTVPEHVILKEFQSHVVDVADDTGAITDGEQLKKRLQEALQAQHGKQ</sequence>
<dbReference type="RefSeq" id="WP_070246160.1">
    <property type="nucleotide sequence ID" value="NZ_LROM01000040.1"/>
</dbReference>
<proteinExistence type="predicted"/>
<keyword evidence="2" id="KW-1185">Reference proteome</keyword>
<protein>
    <submittedName>
        <fullName evidence="1">Uncharacterized protein</fullName>
    </submittedName>
</protein>
<gene>
    <name evidence="1" type="ORF">DUPY_05380</name>
</gene>
<reference evidence="2" key="1">
    <citation type="journal article" date="2016" name="Front. Microbiol.">
        <title>Molecular Keys to the Janthinobacterium and Duganella spp. Interaction with the Plant Pathogen Fusarium graminearum.</title>
        <authorList>
            <person name="Haack F.S."/>
            <person name="Poehlein A."/>
            <person name="Kroger C."/>
            <person name="Voigt C.A."/>
            <person name="Piepenbring M."/>
            <person name="Bode H.B."/>
            <person name="Daniel R."/>
            <person name="Schafer W."/>
            <person name="Streit W.R."/>
        </authorList>
    </citation>
    <scope>NUCLEOTIDE SEQUENCE [LARGE SCALE GENOMIC DNA]</scope>
    <source>
        <strain evidence="2">T54</strain>
    </source>
</reference>
<name>A0A1E7X6Y4_9BURK</name>
<evidence type="ECO:0000313" key="2">
    <source>
        <dbReference type="Proteomes" id="UP000175989"/>
    </source>
</evidence>
<dbReference type="EMBL" id="LROM01000040">
    <property type="protein sequence ID" value="OFA08741.1"/>
    <property type="molecule type" value="Genomic_DNA"/>
</dbReference>
<organism evidence="1 2">
    <name type="scientific">Duganella phyllosphaerae</name>
    <dbReference type="NCBI Taxonomy" id="762836"/>
    <lineage>
        <taxon>Bacteria</taxon>
        <taxon>Pseudomonadati</taxon>
        <taxon>Pseudomonadota</taxon>
        <taxon>Betaproteobacteria</taxon>
        <taxon>Burkholderiales</taxon>
        <taxon>Oxalobacteraceae</taxon>
        <taxon>Telluria group</taxon>
        <taxon>Duganella</taxon>
    </lineage>
</organism>
<dbReference type="PATRIC" id="fig|762836.4.peg.570"/>
<comment type="caution">
    <text evidence="1">The sequence shown here is derived from an EMBL/GenBank/DDBJ whole genome shotgun (WGS) entry which is preliminary data.</text>
</comment>
<dbReference type="AlphaFoldDB" id="A0A1E7X6Y4"/>
<accession>A0A1E7X6Y4</accession>
<dbReference type="OrthoDB" id="8779891at2"/>